<dbReference type="EMBL" id="JBBWWQ010000019">
    <property type="protein sequence ID" value="KAK8919125.1"/>
    <property type="molecule type" value="Genomic_DNA"/>
</dbReference>
<feature type="region of interest" description="Disordered" evidence="1">
    <location>
        <begin position="1"/>
        <end position="24"/>
    </location>
</feature>
<evidence type="ECO:0000313" key="4">
    <source>
        <dbReference type="Proteomes" id="UP001418222"/>
    </source>
</evidence>
<organism evidence="3 4">
    <name type="scientific">Platanthera zijinensis</name>
    <dbReference type="NCBI Taxonomy" id="2320716"/>
    <lineage>
        <taxon>Eukaryota</taxon>
        <taxon>Viridiplantae</taxon>
        <taxon>Streptophyta</taxon>
        <taxon>Embryophyta</taxon>
        <taxon>Tracheophyta</taxon>
        <taxon>Spermatophyta</taxon>
        <taxon>Magnoliopsida</taxon>
        <taxon>Liliopsida</taxon>
        <taxon>Asparagales</taxon>
        <taxon>Orchidaceae</taxon>
        <taxon>Orchidoideae</taxon>
        <taxon>Orchideae</taxon>
        <taxon>Orchidinae</taxon>
        <taxon>Platanthera</taxon>
    </lineage>
</organism>
<comment type="caution">
    <text evidence="3">The sequence shown here is derived from an EMBL/GenBank/DDBJ whole genome shotgun (WGS) entry which is preliminary data.</text>
</comment>
<feature type="transmembrane region" description="Helical" evidence="2">
    <location>
        <begin position="61"/>
        <end position="84"/>
    </location>
</feature>
<keyword evidence="4" id="KW-1185">Reference proteome</keyword>
<keyword evidence="2" id="KW-0812">Transmembrane</keyword>
<name>A0AAP0FW55_9ASPA</name>
<dbReference type="AlphaFoldDB" id="A0AAP0FW55"/>
<proteinExistence type="predicted"/>
<evidence type="ECO:0000256" key="2">
    <source>
        <dbReference type="SAM" id="Phobius"/>
    </source>
</evidence>
<accession>A0AAP0FW55</accession>
<sequence length="85" mass="9049">MVFEPQHFRSSGWETGTSSPGTGTSGVRCAWRWVSLAPVHLRPAPRTKQSAVIMERGGLQLLLQPFAAAISLLFSAAILATAGIT</sequence>
<keyword evidence="2" id="KW-0472">Membrane</keyword>
<protein>
    <submittedName>
        <fullName evidence="3">Uncharacterized protein</fullName>
    </submittedName>
</protein>
<evidence type="ECO:0000256" key="1">
    <source>
        <dbReference type="SAM" id="MobiDB-lite"/>
    </source>
</evidence>
<gene>
    <name evidence="3" type="ORF">KSP39_PZI021992</name>
</gene>
<dbReference type="Proteomes" id="UP001418222">
    <property type="component" value="Unassembled WGS sequence"/>
</dbReference>
<feature type="compositionally biased region" description="Low complexity" evidence="1">
    <location>
        <begin position="10"/>
        <end position="24"/>
    </location>
</feature>
<evidence type="ECO:0000313" key="3">
    <source>
        <dbReference type="EMBL" id="KAK8919125.1"/>
    </source>
</evidence>
<keyword evidence="2" id="KW-1133">Transmembrane helix</keyword>
<reference evidence="3 4" key="1">
    <citation type="journal article" date="2022" name="Nat. Plants">
        <title>Genomes of leafy and leafless Platanthera orchids illuminate the evolution of mycoheterotrophy.</title>
        <authorList>
            <person name="Li M.H."/>
            <person name="Liu K.W."/>
            <person name="Li Z."/>
            <person name="Lu H.C."/>
            <person name="Ye Q.L."/>
            <person name="Zhang D."/>
            <person name="Wang J.Y."/>
            <person name="Li Y.F."/>
            <person name="Zhong Z.M."/>
            <person name="Liu X."/>
            <person name="Yu X."/>
            <person name="Liu D.K."/>
            <person name="Tu X.D."/>
            <person name="Liu B."/>
            <person name="Hao Y."/>
            <person name="Liao X.Y."/>
            <person name="Jiang Y.T."/>
            <person name="Sun W.H."/>
            <person name="Chen J."/>
            <person name="Chen Y.Q."/>
            <person name="Ai Y."/>
            <person name="Zhai J.W."/>
            <person name="Wu S.S."/>
            <person name="Zhou Z."/>
            <person name="Hsiao Y.Y."/>
            <person name="Wu W.L."/>
            <person name="Chen Y.Y."/>
            <person name="Lin Y.F."/>
            <person name="Hsu J.L."/>
            <person name="Li C.Y."/>
            <person name="Wang Z.W."/>
            <person name="Zhao X."/>
            <person name="Zhong W.Y."/>
            <person name="Ma X.K."/>
            <person name="Ma L."/>
            <person name="Huang J."/>
            <person name="Chen G.Z."/>
            <person name="Huang M.Z."/>
            <person name="Huang L."/>
            <person name="Peng D.H."/>
            <person name="Luo Y.B."/>
            <person name="Zou S.Q."/>
            <person name="Chen S.P."/>
            <person name="Lan S."/>
            <person name="Tsai W.C."/>
            <person name="Van de Peer Y."/>
            <person name="Liu Z.J."/>
        </authorList>
    </citation>
    <scope>NUCLEOTIDE SEQUENCE [LARGE SCALE GENOMIC DNA]</scope>
    <source>
        <strain evidence="3">Lor287</strain>
    </source>
</reference>